<evidence type="ECO:0000259" key="2">
    <source>
        <dbReference type="PROSITE" id="PS50835"/>
    </source>
</evidence>
<dbReference type="EMBL" id="JAIZAY010000015">
    <property type="protein sequence ID" value="KAJ8027787.1"/>
    <property type="molecule type" value="Genomic_DNA"/>
</dbReference>
<sequence>MISPDKGHVIFYFLFISSIDIHRRIAAGEQSQTSKVLTLKLGNTTTLECMIGETESEFTILWKSDEKVLFQLISNKLLVNREGKFNSVIKEDKSVSLLHITNITFEDAGKYDCVVGFHSAGKSRHYSWILVVHGPPRINSSPASGEPIAVECCVEVAFAIKRSDMGIVWRIDTEIIHYETFPGELGTTSVTIDTLCSNISVNYNDFHHVQQPQCLVQNPSRNDVIDPSRNDVRVVPYYYNTTHELKGRLAAWSVSPISSSTQVSPTSTSESNFHSTAILCVGLAIILTLIITRIRKKHILCCHHRQQNFSVRDDDNAIYTDMSQGVPEGYHYRPDTTKLHDSIPELYSFSQDLALGTENHGFNNGIGCKAVQNDYRESPRRPRADLTVNTENSDAVYGNLFRTTKIFEIVKNPKEKNEVDGIEEEEDDDKESDQEDNYIQVTRLK</sequence>
<dbReference type="SUPFAM" id="SSF48726">
    <property type="entry name" value="Immunoglobulin"/>
    <property type="match status" value="1"/>
</dbReference>
<accession>A0A9Q1BJH6</accession>
<keyword evidence="4" id="KW-1185">Reference proteome</keyword>
<proteinExistence type="predicted"/>
<gene>
    <name evidence="3" type="ORF">HOLleu_29839</name>
</gene>
<dbReference type="Gene3D" id="2.60.40.10">
    <property type="entry name" value="Immunoglobulins"/>
    <property type="match status" value="1"/>
</dbReference>
<protein>
    <submittedName>
        <fullName evidence="3">Fibroblast growth factor receptor 2</fullName>
    </submittedName>
</protein>
<evidence type="ECO:0000313" key="3">
    <source>
        <dbReference type="EMBL" id="KAJ8027787.1"/>
    </source>
</evidence>
<feature type="region of interest" description="Disordered" evidence="1">
    <location>
        <begin position="413"/>
        <end position="445"/>
    </location>
</feature>
<dbReference type="OrthoDB" id="6019866at2759"/>
<dbReference type="Pfam" id="PF13927">
    <property type="entry name" value="Ig_3"/>
    <property type="match status" value="1"/>
</dbReference>
<dbReference type="AlphaFoldDB" id="A0A9Q1BJH6"/>
<evidence type="ECO:0000256" key="1">
    <source>
        <dbReference type="SAM" id="MobiDB-lite"/>
    </source>
</evidence>
<reference evidence="3" key="1">
    <citation type="submission" date="2021-10" db="EMBL/GenBank/DDBJ databases">
        <title>Tropical sea cucumber genome reveals ecological adaptation and Cuvierian tubules defense mechanism.</title>
        <authorList>
            <person name="Chen T."/>
        </authorList>
    </citation>
    <scope>NUCLEOTIDE SEQUENCE</scope>
    <source>
        <strain evidence="3">Nanhai2018</strain>
        <tissue evidence="3">Muscle</tissue>
    </source>
</reference>
<dbReference type="Proteomes" id="UP001152320">
    <property type="component" value="Chromosome 15"/>
</dbReference>
<dbReference type="SMART" id="SM00409">
    <property type="entry name" value="IG"/>
    <property type="match status" value="1"/>
</dbReference>
<dbReference type="InterPro" id="IPR003599">
    <property type="entry name" value="Ig_sub"/>
</dbReference>
<dbReference type="InterPro" id="IPR013783">
    <property type="entry name" value="Ig-like_fold"/>
</dbReference>
<feature type="domain" description="Ig-like" evidence="2">
    <location>
        <begin position="42"/>
        <end position="115"/>
    </location>
</feature>
<organism evidence="3 4">
    <name type="scientific">Holothuria leucospilota</name>
    <name type="common">Black long sea cucumber</name>
    <name type="synonym">Mertensiothuria leucospilota</name>
    <dbReference type="NCBI Taxonomy" id="206669"/>
    <lineage>
        <taxon>Eukaryota</taxon>
        <taxon>Metazoa</taxon>
        <taxon>Echinodermata</taxon>
        <taxon>Eleutherozoa</taxon>
        <taxon>Echinozoa</taxon>
        <taxon>Holothuroidea</taxon>
        <taxon>Aspidochirotacea</taxon>
        <taxon>Aspidochirotida</taxon>
        <taxon>Holothuriidae</taxon>
        <taxon>Holothuria</taxon>
    </lineage>
</organism>
<dbReference type="PROSITE" id="PS50835">
    <property type="entry name" value="IG_LIKE"/>
    <property type="match status" value="1"/>
</dbReference>
<feature type="compositionally biased region" description="Acidic residues" evidence="1">
    <location>
        <begin position="420"/>
        <end position="436"/>
    </location>
</feature>
<dbReference type="InterPro" id="IPR036179">
    <property type="entry name" value="Ig-like_dom_sf"/>
</dbReference>
<dbReference type="InterPro" id="IPR007110">
    <property type="entry name" value="Ig-like_dom"/>
</dbReference>
<comment type="caution">
    <text evidence="3">The sequence shown here is derived from an EMBL/GenBank/DDBJ whole genome shotgun (WGS) entry which is preliminary data.</text>
</comment>
<evidence type="ECO:0000313" key="4">
    <source>
        <dbReference type="Proteomes" id="UP001152320"/>
    </source>
</evidence>
<keyword evidence="3" id="KW-0675">Receptor</keyword>
<name>A0A9Q1BJH6_HOLLE</name>